<keyword evidence="8" id="KW-0067">ATP-binding</keyword>
<evidence type="ECO:0000256" key="9">
    <source>
        <dbReference type="ARBA" id="ARBA00022989"/>
    </source>
</evidence>
<sequence>MNLPDFRWRTLNTRITLVTLLIFVVSIWSLALYASSILREDMQRLMGEQQSSAATIMAASVNDDLAERLHALQVVAATLGGTAGRDRSALQGLLERQPVLADLFNGGVVIVDAEGTAVADVPRSMGRIGFNYMERDHVAAALREGRSTVGRPVIGKKLSAPIFAMSVPIRDARGSVVGAIFGVTDLSKPNFIDKVAGNVYGRTGAYLLVAPQQRLIVAASDKSRIMETLPASGVSAAIDRFVEGYEGSAVFRTSDGADVLGSARKIALAGWFVWVALPVEEAFAPMRAVQQRVLVAAIMLTLFAGGLTWVVLRRQLAPMLNTVKTLAAFSDASHVPHPLPVVRRDEVGELIGGFNRLLDTLSQRERAVRDSRVFVQGVLDSVPSQIAVLDGQGVIIAVNEPWRRFAIENGGAAGAAAPNTGVGTNYLSVCGEGESERSGGEANAGIRAVLEGRSPGFSLEYPCHSPREQRWFQMTVSPLEGGHKGVVVVHSNITARKLADDRLRLAASVFTHADEGIVLTSATGRIIEVNDAFCRITGYSREEVLGRNPRIFKSGRHDDAFYAELWRQITREGSWKGEIWNRRKNGDVYPEQKTISTVRDGSGLVRHYLALGSDITERKNMEDQIRRLAFYDPLTNLANRRLFHDRARQALAGSKRTGRPGALLFIDLDNFKPLNDTHGHDIGDQLLVEVAQRLQKCVREVDTVARFGGDEFVVMLCELPSDSAESRRQAALVAQKILARLSEPYVLGIEPAAPGVRKIEHRCSASIGVTLFTGGDANEDAVIKRADAAMYQAKEAGRGAIRVVDPDAGPSVQEAKAVG</sequence>
<evidence type="ECO:0000259" key="15">
    <source>
        <dbReference type="PROSITE" id="PS50885"/>
    </source>
</evidence>
<evidence type="ECO:0000259" key="16">
    <source>
        <dbReference type="PROSITE" id="PS50887"/>
    </source>
</evidence>
<dbReference type="PROSITE" id="PS50885">
    <property type="entry name" value="HAMP"/>
    <property type="match status" value="1"/>
</dbReference>
<dbReference type="NCBIfam" id="TIGR00254">
    <property type="entry name" value="GGDEF"/>
    <property type="match status" value="1"/>
</dbReference>
<dbReference type="PROSITE" id="PS50112">
    <property type="entry name" value="PAS"/>
    <property type="match status" value="1"/>
</dbReference>
<dbReference type="NCBIfam" id="TIGR00229">
    <property type="entry name" value="sensory_box"/>
    <property type="match status" value="1"/>
</dbReference>
<dbReference type="Pfam" id="PF02743">
    <property type="entry name" value="dCache_1"/>
    <property type="match status" value="1"/>
</dbReference>
<dbReference type="InterPro" id="IPR000014">
    <property type="entry name" value="PAS"/>
</dbReference>
<evidence type="ECO:0000256" key="3">
    <source>
        <dbReference type="ARBA" id="ARBA00022553"/>
    </source>
</evidence>
<dbReference type="GO" id="GO:0016301">
    <property type="term" value="F:kinase activity"/>
    <property type="evidence" value="ECO:0007669"/>
    <property type="project" value="UniProtKB-KW"/>
</dbReference>
<dbReference type="InterPro" id="IPR003660">
    <property type="entry name" value="HAMP_dom"/>
</dbReference>
<evidence type="ECO:0000256" key="8">
    <source>
        <dbReference type="ARBA" id="ARBA00022840"/>
    </source>
</evidence>
<gene>
    <name evidence="17" type="ORF">SAMN05421829_110145</name>
</gene>
<dbReference type="InterPro" id="IPR033479">
    <property type="entry name" value="dCache_1"/>
</dbReference>
<evidence type="ECO:0000256" key="5">
    <source>
        <dbReference type="ARBA" id="ARBA00022692"/>
    </source>
</evidence>
<dbReference type="Gene3D" id="3.30.70.270">
    <property type="match status" value="1"/>
</dbReference>
<dbReference type="SMART" id="SM00267">
    <property type="entry name" value="GGDEF"/>
    <property type="match status" value="1"/>
</dbReference>
<evidence type="ECO:0000256" key="4">
    <source>
        <dbReference type="ARBA" id="ARBA00022679"/>
    </source>
</evidence>
<keyword evidence="3" id="KW-0597">Phosphoprotein</keyword>
<dbReference type="RefSeq" id="WP_076603083.1">
    <property type="nucleotide sequence ID" value="NZ_FTMD01000010.1"/>
</dbReference>
<dbReference type="Pfam" id="PF00990">
    <property type="entry name" value="GGDEF"/>
    <property type="match status" value="1"/>
</dbReference>
<keyword evidence="7" id="KW-0418">Kinase</keyword>
<feature type="domain" description="PAC" evidence="14">
    <location>
        <begin position="575"/>
        <end position="627"/>
    </location>
</feature>
<dbReference type="FunFam" id="3.30.70.270:FF:000001">
    <property type="entry name" value="Diguanylate cyclase domain protein"/>
    <property type="match status" value="1"/>
</dbReference>
<keyword evidence="9 12" id="KW-1133">Transmembrane helix</keyword>
<dbReference type="AlphaFoldDB" id="A0A1N6YMJ4"/>
<reference evidence="18" key="1">
    <citation type="submission" date="2017-01" db="EMBL/GenBank/DDBJ databases">
        <authorList>
            <person name="Varghese N."/>
            <person name="Submissions S."/>
        </authorList>
    </citation>
    <scope>NUCLEOTIDE SEQUENCE [LARGE SCALE GENOMIC DNA]</scope>
    <source>
        <strain evidence="18">ATCC 51758</strain>
    </source>
</reference>
<dbReference type="SUPFAM" id="SSF103190">
    <property type="entry name" value="Sensory domain-like"/>
    <property type="match status" value="1"/>
</dbReference>
<evidence type="ECO:0000256" key="2">
    <source>
        <dbReference type="ARBA" id="ARBA00022475"/>
    </source>
</evidence>
<proteinExistence type="predicted"/>
<dbReference type="CDD" id="cd00130">
    <property type="entry name" value="PAS"/>
    <property type="match status" value="1"/>
</dbReference>
<organism evidence="17 18">
    <name type="scientific">Aromatoleum tolulyticum</name>
    <dbReference type="NCBI Taxonomy" id="34027"/>
    <lineage>
        <taxon>Bacteria</taxon>
        <taxon>Pseudomonadati</taxon>
        <taxon>Pseudomonadota</taxon>
        <taxon>Betaproteobacteria</taxon>
        <taxon>Rhodocyclales</taxon>
        <taxon>Rhodocyclaceae</taxon>
        <taxon>Aromatoleum</taxon>
    </lineage>
</organism>
<evidence type="ECO:0000313" key="18">
    <source>
        <dbReference type="Proteomes" id="UP000186819"/>
    </source>
</evidence>
<evidence type="ECO:0000256" key="6">
    <source>
        <dbReference type="ARBA" id="ARBA00022741"/>
    </source>
</evidence>
<dbReference type="Pfam" id="PF00672">
    <property type="entry name" value="HAMP"/>
    <property type="match status" value="1"/>
</dbReference>
<dbReference type="Proteomes" id="UP000186819">
    <property type="component" value="Unassembled WGS sequence"/>
</dbReference>
<dbReference type="InterPro" id="IPR001610">
    <property type="entry name" value="PAC"/>
</dbReference>
<name>A0A1N6YMJ4_9RHOO</name>
<dbReference type="InterPro" id="IPR000160">
    <property type="entry name" value="GGDEF_dom"/>
</dbReference>
<feature type="domain" description="HAMP" evidence="15">
    <location>
        <begin position="313"/>
        <end position="366"/>
    </location>
</feature>
<feature type="transmembrane region" description="Helical" evidence="12">
    <location>
        <begin position="15"/>
        <end position="34"/>
    </location>
</feature>
<dbReference type="CDD" id="cd18774">
    <property type="entry name" value="PDC2_HK_sensor"/>
    <property type="match status" value="1"/>
</dbReference>
<keyword evidence="4" id="KW-0808">Transferase</keyword>
<dbReference type="PROSITE" id="PS50113">
    <property type="entry name" value="PAC"/>
    <property type="match status" value="1"/>
</dbReference>
<dbReference type="GO" id="GO:0000160">
    <property type="term" value="P:phosphorelay signal transduction system"/>
    <property type="evidence" value="ECO:0007669"/>
    <property type="project" value="UniProtKB-KW"/>
</dbReference>
<dbReference type="STRING" id="34027.SAMN05421829_110145"/>
<dbReference type="SMART" id="SM00304">
    <property type="entry name" value="HAMP"/>
    <property type="match status" value="1"/>
</dbReference>
<dbReference type="PANTHER" id="PTHR46663:SF3">
    <property type="entry name" value="SLL0267 PROTEIN"/>
    <property type="match status" value="1"/>
</dbReference>
<evidence type="ECO:0000256" key="11">
    <source>
        <dbReference type="ARBA" id="ARBA00023136"/>
    </source>
</evidence>
<dbReference type="InterPro" id="IPR029787">
    <property type="entry name" value="Nucleotide_cyclase"/>
</dbReference>
<dbReference type="OrthoDB" id="9813903at2"/>
<dbReference type="SUPFAM" id="SSF55785">
    <property type="entry name" value="PYP-like sensor domain (PAS domain)"/>
    <property type="match status" value="2"/>
</dbReference>
<dbReference type="InterPro" id="IPR052163">
    <property type="entry name" value="DGC-Regulatory_Protein"/>
</dbReference>
<dbReference type="InterPro" id="IPR035965">
    <property type="entry name" value="PAS-like_dom_sf"/>
</dbReference>
<keyword evidence="5 12" id="KW-0812">Transmembrane</keyword>
<dbReference type="SMART" id="SM00091">
    <property type="entry name" value="PAS"/>
    <property type="match status" value="1"/>
</dbReference>
<dbReference type="Gene3D" id="3.30.450.20">
    <property type="entry name" value="PAS domain"/>
    <property type="match status" value="3"/>
</dbReference>
<evidence type="ECO:0000313" key="17">
    <source>
        <dbReference type="EMBL" id="SIR15833.1"/>
    </source>
</evidence>
<evidence type="ECO:0000256" key="12">
    <source>
        <dbReference type="SAM" id="Phobius"/>
    </source>
</evidence>
<accession>A0A1N6YMJ4</accession>
<dbReference type="GO" id="GO:0005524">
    <property type="term" value="F:ATP binding"/>
    <property type="evidence" value="ECO:0007669"/>
    <property type="project" value="UniProtKB-KW"/>
</dbReference>
<dbReference type="PANTHER" id="PTHR46663">
    <property type="entry name" value="DIGUANYLATE CYCLASE DGCT-RELATED"/>
    <property type="match status" value="1"/>
</dbReference>
<dbReference type="CDD" id="cd12914">
    <property type="entry name" value="PDC1_DGC_like"/>
    <property type="match status" value="1"/>
</dbReference>
<evidence type="ECO:0000256" key="10">
    <source>
        <dbReference type="ARBA" id="ARBA00023012"/>
    </source>
</evidence>
<keyword evidence="6" id="KW-0547">Nucleotide-binding</keyword>
<keyword evidence="11 12" id="KW-0472">Membrane</keyword>
<dbReference type="Pfam" id="PF13426">
    <property type="entry name" value="PAS_9"/>
    <property type="match status" value="1"/>
</dbReference>
<dbReference type="InterPro" id="IPR029151">
    <property type="entry name" value="Sensor-like_sf"/>
</dbReference>
<dbReference type="Pfam" id="PF08448">
    <property type="entry name" value="PAS_4"/>
    <property type="match status" value="1"/>
</dbReference>
<dbReference type="SUPFAM" id="SSF55073">
    <property type="entry name" value="Nucleotide cyclase"/>
    <property type="match status" value="1"/>
</dbReference>
<dbReference type="SMART" id="SM00086">
    <property type="entry name" value="PAC"/>
    <property type="match status" value="2"/>
</dbReference>
<keyword evidence="10" id="KW-0902">Two-component regulatory system</keyword>
<dbReference type="InterPro" id="IPR043128">
    <property type="entry name" value="Rev_trsase/Diguanyl_cyclase"/>
</dbReference>
<dbReference type="PROSITE" id="PS50887">
    <property type="entry name" value="GGDEF"/>
    <property type="match status" value="1"/>
</dbReference>
<comment type="subcellular location">
    <subcellularLocation>
        <location evidence="1">Cell membrane</location>
        <topology evidence="1">Multi-pass membrane protein</topology>
    </subcellularLocation>
</comment>
<evidence type="ECO:0000256" key="7">
    <source>
        <dbReference type="ARBA" id="ARBA00022777"/>
    </source>
</evidence>
<dbReference type="Gene3D" id="6.10.340.10">
    <property type="match status" value="1"/>
</dbReference>
<evidence type="ECO:0000259" key="13">
    <source>
        <dbReference type="PROSITE" id="PS50112"/>
    </source>
</evidence>
<feature type="domain" description="GGDEF" evidence="16">
    <location>
        <begin position="659"/>
        <end position="806"/>
    </location>
</feature>
<dbReference type="GO" id="GO:0005886">
    <property type="term" value="C:plasma membrane"/>
    <property type="evidence" value="ECO:0007669"/>
    <property type="project" value="UniProtKB-SubCell"/>
</dbReference>
<dbReference type="CDD" id="cd01949">
    <property type="entry name" value="GGDEF"/>
    <property type="match status" value="1"/>
</dbReference>
<feature type="transmembrane region" description="Helical" evidence="12">
    <location>
        <begin position="293"/>
        <end position="312"/>
    </location>
</feature>
<evidence type="ECO:0000259" key="14">
    <source>
        <dbReference type="PROSITE" id="PS50113"/>
    </source>
</evidence>
<dbReference type="InterPro" id="IPR013656">
    <property type="entry name" value="PAS_4"/>
</dbReference>
<dbReference type="EMBL" id="FTMD01000010">
    <property type="protein sequence ID" value="SIR15833.1"/>
    <property type="molecule type" value="Genomic_DNA"/>
</dbReference>
<keyword evidence="18" id="KW-1185">Reference proteome</keyword>
<keyword evidence="2" id="KW-1003">Cell membrane</keyword>
<protein>
    <submittedName>
        <fullName evidence="17">PAS domain S-box-containing protein/diguanylate cyclase (GGDEF) domain-containing protein</fullName>
    </submittedName>
</protein>
<feature type="domain" description="PAS" evidence="13">
    <location>
        <begin position="499"/>
        <end position="548"/>
    </location>
</feature>
<evidence type="ECO:0000256" key="1">
    <source>
        <dbReference type="ARBA" id="ARBA00004651"/>
    </source>
</evidence>
<dbReference type="InterPro" id="IPR000700">
    <property type="entry name" value="PAS-assoc_C"/>
</dbReference>